<keyword evidence="4 5" id="KW-0274">FAD</keyword>
<keyword evidence="8" id="KW-1185">Reference proteome</keyword>
<protein>
    <recommendedName>
        <fullName evidence="6">Glucose-methanol-choline oxidoreductase N-terminal domain-containing protein</fullName>
    </recommendedName>
</protein>
<dbReference type="InterPro" id="IPR036188">
    <property type="entry name" value="FAD/NAD-bd_sf"/>
</dbReference>
<dbReference type="GO" id="GO:0050660">
    <property type="term" value="F:flavin adenine dinucleotide binding"/>
    <property type="evidence" value="ECO:0007669"/>
    <property type="project" value="InterPro"/>
</dbReference>
<dbReference type="InterPro" id="IPR000172">
    <property type="entry name" value="GMC_OxRdtase_N"/>
</dbReference>
<evidence type="ECO:0000256" key="5">
    <source>
        <dbReference type="RuleBase" id="RU003968"/>
    </source>
</evidence>
<dbReference type="PROSITE" id="PS00623">
    <property type="entry name" value="GMC_OXRED_1"/>
    <property type="match status" value="1"/>
</dbReference>
<dbReference type="EMBL" id="JARKHS020034148">
    <property type="protein sequence ID" value="KAK8758420.1"/>
    <property type="molecule type" value="Genomic_DNA"/>
</dbReference>
<dbReference type="Gene3D" id="3.50.50.60">
    <property type="entry name" value="FAD/NAD(P)-binding domain"/>
    <property type="match status" value="2"/>
</dbReference>
<dbReference type="Pfam" id="PF05199">
    <property type="entry name" value="GMC_oxred_C"/>
    <property type="match status" value="1"/>
</dbReference>
<evidence type="ECO:0000256" key="1">
    <source>
        <dbReference type="ARBA" id="ARBA00001974"/>
    </source>
</evidence>
<gene>
    <name evidence="7" type="ORF">V5799_003947</name>
</gene>
<evidence type="ECO:0000256" key="2">
    <source>
        <dbReference type="ARBA" id="ARBA00010790"/>
    </source>
</evidence>
<comment type="cofactor">
    <cofactor evidence="1">
        <name>FAD</name>
        <dbReference type="ChEBI" id="CHEBI:57692"/>
    </cofactor>
</comment>
<dbReference type="Pfam" id="PF00732">
    <property type="entry name" value="GMC_oxred_N"/>
    <property type="match status" value="2"/>
</dbReference>
<dbReference type="SUPFAM" id="SSF51905">
    <property type="entry name" value="FAD/NAD(P)-binding domain"/>
    <property type="match status" value="2"/>
</dbReference>
<evidence type="ECO:0000259" key="6">
    <source>
        <dbReference type="PROSITE" id="PS00623"/>
    </source>
</evidence>
<dbReference type="GO" id="GO:0016614">
    <property type="term" value="F:oxidoreductase activity, acting on CH-OH group of donors"/>
    <property type="evidence" value="ECO:0007669"/>
    <property type="project" value="InterPro"/>
</dbReference>
<evidence type="ECO:0000313" key="7">
    <source>
        <dbReference type="EMBL" id="KAK8758420.1"/>
    </source>
</evidence>
<evidence type="ECO:0000256" key="3">
    <source>
        <dbReference type="ARBA" id="ARBA00022630"/>
    </source>
</evidence>
<dbReference type="Proteomes" id="UP001321473">
    <property type="component" value="Unassembled WGS sequence"/>
</dbReference>
<evidence type="ECO:0000256" key="4">
    <source>
        <dbReference type="ARBA" id="ARBA00022827"/>
    </source>
</evidence>
<dbReference type="PANTHER" id="PTHR11552">
    <property type="entry name" value="GLUCOSE-METHANOL-CHOLINE GMC OXIDOREDUCTASE"/>
    <property type="match status" value="1"/>
</dbReference>
<comment type="similarity">
    <text evidence="2 5">Belongs to the GMC oxidoreductase family.</text>
</comment>
<comment type="caution">
    <text evidence="7">The sequence shown here is derived from an EMBL/GenBank/DDBJ whole genome shotgun (WGS) entry which is preliminary data.</text>
</comment>
<dbReference type="Gene3D" id="3.30.560.10">
    <property type="entry name" value="Glucose Oxidase, domain 3"/>
    <property type="match status" value="1"/>
</dbReference>
<dbReference type="InterPro" id="IPR012132">
    <property type="entry name" value="GMC_OxRdtase"/>
</dbReference>
<dbReference type="PANTHER" id="PTHR11552:SF147">
    <property type="entry name" value="CHOLINE DEHYDROGENASE, MITOCHONDRIAL"/>
    <property type="match status" value="1"/>
</dbReference>
<sequence>MPAATLGVSGLAHVLYSAHGIPSGGGPGRTPQGYRRTAAVGLNTFTRFVGVFQSAEYHGVGGEVPVDYANSSTPLSRIFLDACKESGYPLVDYNGASQSGCSRLQTNLRDGARVSASKAFIQPILRTRKNLHVALFSQVTKVNFDGKRAVGVTFSWFGKTQTVAAHREVILSAGAVGSAQILMLSGVGPREDLKRLKIPEVADLPVGRSLQDHVLLFTAVPVSTETYVAVPPSSLSDIAKYDRERAGTKMFIDKMLNTAAMKSVGAKPWNITFPPCAKEGPLWSLEYIECIFRHWSQPSWHMCCTAPMGCHPEAVVDERLRNGGSSKAGAHSGAGKQTYTSDGYFAAMDIAGREASPQSALALLFALINLVVHVPFTDLPVLEDYELGELRQEYDYVIVGGGSAGCVIANRLSADPNVSVLLLEAGGLETASRQIPLTAPFNLGGHDDWAYRTVPQENACLSFREQQCSVPRGKVLGGSSVLNFMLYVRGNKGDYDRWAREYGATGWAYDDVLPHFKDIEDYRAGQPDEYHGVGGEVPVDYANGSAPVSQIFLEACSESGYPLVDYNGASQSGCSRVQGNLMDGTRVSASKAFIQPILRNRKNLHVALFSVVTKVNFVGGRAVGVTYTMYGETHKVNARREVILSAGTVGSAQILMLSGVGPREELERLQIPVVADLPVGRNLQEHVLLITAVPVTTTDYVAIPSFTLADIAQYASNRTGLVAIPAGVEAIQFVSTEYAPATDIPDVEIILVSSAPASQLARTELLSSGFLPEAYDNYLGPGTDQPGFRVAAINNRPKSRGTLKLRTGNINDYPSINPRLLEHPDDVKALAQGAKAFIDRMLDTPAMKKIGAEAWNVTFPPCATAGPLWSLKYTECLFRHLSQPAMHLCCTAPMGSHPGAVVDERLRVRGNVTGLRVADASVMPDIVSGHTHAPAMMIGSKAASMIIEDYQH</sequence>
<evidence type="ECO:0000313" key="8">
    <source>
        <dbReference type="Proteomes" id="UP001321473"/>
    </source>
</evidence>
<reference evidence="7 8" key="1">
    <citation type="journal article" date="2023" name="Arcadia Sci">
        <title>De novo assembly of a long-read Amblyomma americanum tick genome.</title>
        <authorList>
            <person name="Chou S."/>
            <person name="Poskanzer K.E."/>
            <person name="Rollins M."/>
            <person name="Thuy-Boun P.S."/>
        </authorList>
    </citation>
    <scope>NUCLEOTIDE SEQUENCE [LARGE SCALE GENOMIC DNA]</scope>
    <source>
        <strain evidence="7">F_SG_1</strain>
        <tissue evidence="7">Salivary glands</tissue>
    </source>
</reference>
<organism evidence="7 8">
    <name type="scientific">Amblyomma americanum</name>
    <name type="common">Lone star tick</name>
    <dbReference type="NCBI Taxonomy" id="6943"/>
    <lineage>
        <taxon>Eukaryota</taxon>
        <taxon>Metazoa</taxon>
        <taxon>Ecdysozoa</taxon>
        <taxon>Arthropoda</taxon>
        <taxon>Chelicerata</taxon>
        <taxon>Arachnida</taxon>
        <taxon>Acari</taxon>
        <taxon>Parasitiformes</taxon>
        <taxon>Ixodida</taxon>
        <taxon>Ixodoidea</taxon>
        <taxon>Ixodidae</taxon>
        <taxon>Amblyomminae</taxon>
        <taxon>Amblyomma</taxon>
    </lineage>
</organism>
<accession>A0AAQ4D7I0</accession>
<dbReference type="InterPro" id="IPR007867">
    <property type="entry name" value="GMC_OxRtase_C"/>
</dbReference>
<proteinExistence type="inferred from homology"/>
<dbReference type="AlphaFoldDB" id="A0AAQ4D7I0"/>
<keyword evidence="3 5" id="KW-0285">Flavoprotein</keyword>
<name>A0AAQ4D7I0_AMBAM</name>
<feature type="domain" description="Glucose-methanol-choline oxidoreductase N-terminal" evidence="6">
    <location>
        <begin position="473"/>
        <end position="496"/>
    </location>
</feature>
<dbReference type="SUPFAM" id="SSF54373">
    <property type="entry name" value="FAD-linked reductases, C-terminal domain"/>
    <property type="match status" value="1"/>
</dbReference>